<organism evidence="6 7">
    <name type="scientific">Pelagibius litoralis</name>
    <dbReference type="NCBI Taxonomy" id="374515"/>
    <lineage>
        <taxon>Bacteria</taxon>
        <taxon>Pseudomonadati</taxon>
        <taxon>Pseudomonadota</taxon>
        <taxon>Alphaproteobacteria</taxon>
        <taxon>Rhodospirillales</taxon>
        <taxon>Rhodovibrionaceae</taxon>
        <taxon>Pelagibius</taxon>
    </lineage>
</organism>
<keyword evidence="7" id="KW-1185">Reference proteome</keyword>
<comment type="caution">
    <text evidence="6">The sequence shown here is derived from an EMBL/GenBank/DDBJ whole genome shotgun (WGS) entry which is preliminary data.</text>
</comment>
<dbReference type="RefSeq" id="WP_167225049.1">
    <property type="nucleotide sequence ID" value="NZ_JAAQPH010000009.1"/>
</dbReference>
<protein>
    <recommendedName>
        <fullName evidence="4 5">Flagellar hook-basal body complex protein FliE</fullName>
    </recommendedName>
</protein>
<dbReference type="Proteomes" id="UP000761264">
    <property type="component" value="Unassembled WGS sequence"/>
</dbReference>
<dbReference type="InterPro" id="IPR001624">
    <property type="entry name" value="FliE"/>
</dbReference>
<sequence>MITNPSGAVQAYDKMLRQGGAAGLEARDQGGADFSSMLHRAAERAADTMLEGESQTLQAAAGTADLTEVVMAVSKAEMTLQTVVTLRDKVVQAYQDILRMPI</sequence>
<dbReference type="AlphaFoldDB" id="A0A967K9P7"/>
<evidence type="ECO:0000256" key="1">
    <source>
        <dbReference type="ARBA" id="ARBA00004117"/>
    </source>
</evidence>
<dbReference type="NCBIfam" id="TIGR00205">
    <property type="entry name" value="fliE"/>
    <property type="match status" value="1"/>
</dbReference>
<dbReference type="PANTHER" id="PTHR34653">
    <property type="match status" value="1"/>
</dbReference>
<keyword evidence="3 4" id="KW-0975">Bacterial flagellum</keyword>
<gene>
    <name evidence="4 6" type="primary">fliE</name>
    <name evidence="6" type="ORF">HBA54_12610</name>
</gene>
<dbReference type="EMBL" id="JAAQPH010000009">
    <property type="protein sequence ID" value="NIA69434.1"/>
    <property type="molecule type" value="Genomic_DNA"/>
</dbReference>
<evidence type="ECO:0000256" key="3">
    <source>
        <dbReference type="ARBA" id="ARBA00023143"/>
    </source>
</evidence>
<evidence type="ECO:0000313" key="6">
    <source>
        <dbReference type="EMBL" id="NIA69434.1"/>
    </source>
</evidence>
<dbReference type="Pfam" id="PF02049">
    <property type="entry name" value="FliE"/>
    <property type="match status" value="1"/>
</dbReference>
<dbReference type="PANTHER" id="PTHR34653:SF1">
    <property type="entry name" value="FLAGELLAR HOOK-BASAL BODY COMPLEX PROTEIN FLIE"/>
    <property type="match status" value="1"/>
</dbReference>
<accession>A0A967K9P7</accession>
<evidence type="ECO:0000313" key="7">
    <source>
        <dbReference type="Proteomes" id="UP000761264"/>
    </source>
</evidence>
<proteinExistence type="inferred from homology"/>
<dbReference type="GO" id="GO:0071973">
    <property type="term" value="P:bacterial-type flagellum-dependent cell motility"/>
    <property type="evidence" value="ECO:0007669"/>
    <property type="project" value="InterPro"/>
</dbReference>
<keyword evidence="6" id="KW-0969">Cilium</keyword>
<evidence type="ECO:0000256" key="2">
    <source>
        <dbReference type="ARBA" id="ARBA00009272"/>
    </source>
</evidence>
<name>A0A967K9P7_9PROT</name>
<comment type="similarity">
    <text evidence="2 4">Belongs to the FliE family.</text>
</comment>
<dbReference type="GO" id="GO:0005198">
    <property type="term" value="F:structural molecule activity"/>
    <property type="evidence" value="ECO:0007669"/>
    <property type="project" value="UniProtKB-UniRule"/>
</dbReference>
<evidence type="ECO:0000256" key="5">
    <source>
        <dbReference type="NCBIfam" id="TIGR00205"/>
    </source>
</evidence>
<dbReference type="GO" id="GO:0009425">
    <property type="term" value="C:bacterial-type flagellum basal body"/>
    <property type="evidence" value="ECO:0007669"/>
    <property type="project" value="UniProtKB-SubCell"/>
</dbReference>
<dbReference type="PRINTS" id="PR01006">
    <property type="entry name" value="FLGHOOKFLIE"/>
</dbReference>
<keyword evidence="6" id="KW-0282">Flagellum</keyword>
<dbReference type="HAMAP" id="MF_00724">
    <property type="entry name" value="FliE"/>
    <property type="match status" value="1"/>
</dbReference>
<reference evidence="6" key="1">
    <citation type="submission" date="2020-03" db="EMBL/GenBank/DDBJ databases">
        <title>Genome of Pelagibius litoralis DSM 21314T.</title>
        <authorList>
            <person name="Wang G."/>
        </authorList>
    </citation>
    <scope>NUCLEOTIDE SEQUENCE</scope>
    <source>
        <strain evidence="6">DSM 21314</strain>
    </source>
</reference>
<evidence type="ECO:0000256" key="4">
    <source>
        <dbReference type="HAMAP-Rule" id="MF_00724"/>
    </source>
</evidence>
<dbReference type="GO" id="GO:0003774">
    <property type="term" value="F:cytoskeletal motor activity"/>
    <property type="evidence" value="ECO:0007669"/>
    <property type="project" value="InterPro"/>
</dbReference>
<keyword evidence="6" id="KW-0966">Cell projection</keyword>
<comment type="subcellular location">
    <subcellularLocation>
        <location evidence="1 4">Bacterial flagellum basal body</location>
    </subcellularLocation>
</comment>